<keyword evidence="5 9" id="KW-0812">Transmembrane</keyword>
<evidence type="ECO:0000256" key="7">
    <source>
        <dbReference type="ARBA" id="ARBA00023136"/>
    </source>
</evidence>
<evidence type="ECO:0000256" key="8">
    <source>
        <dbReference type="PIRNR" id="PIRNR016661"/>
    </source>
</evidence>
<proteinExistence type="inferred from homology"/>
<reference evidence="10 11" key="1">
    <citation type="submission" date="2018-03" db="EMBL/GenBank/DDBJ databases">
        <title>Genomic Encyclopedia of Type Strains, Phase III (KMG-III): the genomes of soil and plant-associated and newly described type strains.</title>
        <authorList>
            <person name="Whitman W."/>
        </authorList>
    </citation>
    <scope>NUCLEOTIDE SEQUENCE [LARGE SCALE GENOMIC DNA]</scope>
    <source>
        <strain evidence="10 11">CGMCC 1.07653</strain>
    </source>
</reference>
<keyword evidence="4 8" id="KW-1003">Cell membrane</keyword>
<dbReference type="PANTHER" id="PTHR34295">
    <property type="entry name" value="BIOTIN TRANSPORTER BIOY"/>
    <property type="match status" value="1"/>
</dbReference>
<name>A0A2P8HKX9_9BACI</name>
<dbReference type="PANTHER" id="PTHR34295:SF4">
    <property type="entry name" value="BIOTIN TRANSPORTER BIOY-RELATED"/>
    <property type="match status" value="1"/>
</dbReference>
<gene>
    <name evidence="10" type="ORF">B0H94_10516</name>
</gene>
<dbReference type="Gene3D" id="1.10.1760.20">
    <property type="match status" value="1"/>
</dbReference>
<keyword evidence="11" id="KW-1185">Reference proteome</keyword>
<comment type="subcellular location">
    <subcellularLocation>
        <location evidence="1 8">Cell membrane</location>
        <topology evidence="1 8">Multi-pass membrane protein</topology>
    </subcellularLocation>
</comment>
<dbReference type="Proteomes" id="UP000242310">
    <property type="component" value="Unassembled WGS sequence"/>
</dbReference>
<feature type="transmembrane region" description="Helical" evidence="9">
    <location>
        <begin position="115"/>
        <end position="134"/>
    </location>
</feature>
<dbReference type="InterPro" id="IPR003784">
    <property type="entry name" value="BioY"/>
</dbReference>
<evidence type="ECO:0000313" key="11">
    <source>
        <dbReference type="Proteomes" id="UP000242310"/>
    </source>
</evidence>
<dbReference type="PIRSF" id="PIRSF016661">
    <property type="entry name" value="BioY"/>
    <property type="match status" value="1"/>
</dbReference>
<dbReference type="OrthoDB" id="9803495at2"/>
<dbReference type="GO" id="GO:0015225">
    <property type="term" value="F:biotin transmembrane transporter activity"/>
    <property type="evidence" value="ECO:0007669"/>
    <property type="project" value="UniProtKB-UniRule"/>
</dbReference>
<dbReference type="EMBL" id="PYAV01000005">
    <property type="protein sequence ID" value="PSL46866.1"/>
    <property type="molecule type" value="Genomic_DNA"/>
</dbReference>
<evidence type="ECO:0000256" key="4">
    <source>
        <dbReference type="ARBA" id="ARBA00022475"/>
    </source>
</evidence>
<dbReference type="GO" id="GO:0005886">
    <property type="term" value="C:plasma membrane"/>
    <property type="evidence" value="ECO:0007669"/>
    <property type="project" value="UniProtKB-SubCell"/>
</dbReference>
<keyword evidence="7 8" id="KW-0472">Membrane</keyword>
<keyword evidence="3 8" id="KW-0813">Transport</keyword>
<evidence type="ECO:0000256" key="6">
    <source>
        <dbReference type="ARBA" id="ARBA00022989"/>
    </source>
</evidence>
<sequence length="192" mass="19949">MNTKGMVLAALFAALVAVLGLMPPIPTPITPVPITAQTLGVMLAGGFLGMKLGGISMGLFVLLVAAGAPLLAGGRGGLGVIASPTGGFFLSWPIIAMFIGWAVERMWNSLTTLKLFFINVVIGMLLIYLIGATYQSWITGVPLTVTLLGTTSFLIGDSLKAAAAAILIMQVKSLSPINERKHEPKNQTAEAA</sequence>
<evidence type="ECO:0000256" key="2">
    <source>
        <dbReference type="ARBA" id="ARBA00010692"/>
    </source>
</evidence>
<protein>
    <recommendedName>
        <fullName evidence="8">Biotin transporter</fullName>
    </recommendedName>
</protein>
<dbReference type="AlphaFoldDB" id="A0A2P8HKX9"/>
<organism evidence="10 11">
    <name type="scientific">Salsuginibacillus halophilus</name>
    <dbReference type="NCBI Taxonomy" id="517424"/>
    <lineage>
        <taxon>Bacteria</taxon>
        <taxon>Bacillati</taxon>
        <taxon>Bacillota</taxon>
        <taxon>Bacilli</taxon>
        <taxon>Bacillales</taxon>
        <taxon>Bacillaceae</taxon>
        <taxon>Salsuginibacillus</taxon>
    </lineage>
</organism>
<evidence type="ECO:0000256" key="3">
    <source>
        <dbReference type="ARBA" id="ARBA00022448"/>
    </source>
</evidence>
<dbReference type="RefSeq" id="WP_106588205.1">
    <property type="nucleotide sequence ID" value="NZ_PYAV01000005.1"/>
</dbReference>
<evidence type="ECO:0000256" key="1">
    <source>
        <dbReference type="ARBA" id="ARBA00004651"/>
    </source>
</evidence>
<comment type="similarity">
    <text evidence="2 8">Belongs to the BioY family.</text>
</comment>
<accession>A0A2P8HKX9</accession>
<feature type="transmembrane region" description="Helical" evidence="9">
    <location>
        <begin position="52"/>
        <end position="71"/>
    </location>
</feature>
<dbReference type="Pfam" id="PF02632">
    <property type="entry name" value="BioY"/>
    <property type="match status" value="1"/>
</dbReference>
<evidence type="ECO:0000256" key="9">
    <source>
        <dbReference type="SAM" id="Phobius"/>
    </source>
</evidence>
<keyword evidence="6 9" id="KW-1133">Transmembrane helix</keyword>
<evidence type="ECO:0000313" key="10">
    <source>
        <dbReference type="EMBL" id="PSL46866.1"/>
    </source>
</evidence>
<feature type="transmembrane region" description="Helical" evidence="9">
    <location>
        <begin position="78"/>
        <end position="103"/>
    </location>
</feature>
<evidence type="ECO:0000256" key="5">
    <source>
        <dbReference type="ARBA" id="ARBA00022692"/>
    </source>
</evidence>
<comment type="caution">
    <text evidence="10">The sequence shown here is derived from an EMBL/GenBank/DDBJ whole genome shotgun (WGS) entry which is preliminary data.</text>
</comment>